<comment type="similarity">
    <text evidence="1">Belongs to the citrate synthase family.</text>
</comment>
<dbReference type="PANTHER" id="PTHR11739">
    <property type="entry name" value="CITRATE SYNTHASE"/>
    <property type="match status" value="1"/>
</dbReference>
<dbReference type="InterPro" id="IPR016142">
    <property type="entry name" value="Citrate_synth-like_lrg_a-sub"/>
</dbReference>
<dbReference type="InterPro" id="IPR036969">
    <property type="entry name" value="Citrate_synthase_sf"/>
</dbReference>
<accession>J9FEV1</accession>
<dbReference type="PRINTS" id="PR00143">
    <property type="entry name" value="CITRTSNTHASE"/>
</dbReference>
<dbReference type="SUPFAM" id="SSF48256">
    <property type="entry name" value="Citrate synthase"/>
    <property type="match status" value="1"/>
</dbReference>
<dbReference type="PANTHER" id="PTHR11739:SF4">
    <property type="entry name" value="CITRATE SYNTHASE, PEROXISOMAL"/>
    <property type="match status" value="1"/>
</dbReference>
<dbReference type="GO" id="GO:0005975">
    <property type="term" value="P:carbohydrate metabolic process"/>
    <property type="evidence" value="ECO:0007669"/>
    <property type="project" value="TreeGrafter"/>
</dbReference>
<dbReference type="InterPro" id="IPR016143">
    <property type="entry name" value="Citrate_synth-like_sm_a-sub"/>
</dbReference>
<dbReference type="AlphaFoldDB" id="J9FEV1"/>
<dbReference type="Pfam" id="PF00285">
    <property type="entry name" value="Citrate_synt"/>
    <property type="match status" value="1"/>
</dbReference>
<dbReference type="GO" id="GO:0005829">
    <property type="term" value="C:cytosol"/>
    <property type="evidence" value="ECO:0007669"/>
    <property type="project" value="TreeGrafter"/>
</dbReference>
<evidence type="ECO:0000256" key="2">
    <source>
        <dbReference type="ARBA" id="ARBA00022679"/>
    </source>
</evidence>
<proteinExistence type="inferred from homology"/>
<dbReference type="GO" id="GO:0006099">
    <property type="term" value="P:tricarboxylic acid cycle"/>
    <property type="evidence" value="ECO:0007669"/>
    <property type="project" value="TreeGrafter"/>
</dbReference>
<evidence type="ECO:0000313" key="3">
    <source>
        <dbReference type="EMBL" id="EJW92948.1"/>
    </source>
</evidence>
<name>J9FEV1_9ZZZZ</name>
<keyword evidence="2" id="KW-0808">Transferase</keyword>
<dbReference type="Gene3D" id="1.10.230.10">
    <property type="entry name" value="Cytochrome P450-Terp, domain 2"/>
    <property type="match status" value="1"/>
</dbReference>
<feature type="non-terminal residue" evidence="3">
    <location>
        <position position="1"/>
    </location>
</feature>
<dbReference type="Gene3D" id="1.10.580.10">
    <property type="entry name" value="Citrate Synthase, domain 1"/>
    <property type="match status" value="1"/>
</dbReference>
<comment type="caution">
    <text evidence="3">The sequence shown here is derived from an EMBL/GenBank/DDBJ whole genome shotgun (WGS) entry which is preliminary data.</text>
</comment>
<dbReference type="GO" id="GO:0046912">
    <property type="term" value="F:acyltransferase activity, acyl groups converted into alkyl on transfer"/>
    <property type="evidence" value="ECO:0007669"/>
    <property type="project" value="InterPro"/>
</dbReference>
<organism evidence="3">
    <name type="scientific">gut metagenome</name>
    <dbReference type="NCBI Taxonomy" id="749906"/>
    <lineage>
        <taxon>unclassified sequences</taxon>
        <taxon>metagenomes</taxon>
        <taxon>organismal metagenomes</taxon>
    </lineage>
</organism>
<dbReference type="InterPro" id="IPR002020">
    <property type="entry name" value="Citrate_synthase"/>
</dbReference>
<gene>
    <name evidence="3" type="ORF">EVA_18945</name>
</gene>
<dbReference type="EMBL" id="AMCI01007246">
    <property type="protein sequence ID" value="EJW92948.1"/>
    <property type="molecule type" value="Genomic_DNA"/>
</dbReference>
<protein>
    <submittedName>
        <fullName evidence="3">Citrate (Si)-synthase</fullName>
    </submittedName>
</protein>
<reference evidence="3" key="1">
    <citation type="journal article" date="2012" name="PLoS ONE">
        <title>Gene sets for utilization of primary and secondary nutrition supplies in the distal gut of endangered iberian lynx.</title>
        <authorList>
            <person name="Alcaide M."/>
            <person name="Messina E."/>
            <person name="Richter M."/>
            <person name="Bargiela R."/>
            <person name="Peplies J."/>
            <person name="Huws S.A."/>
            <person name="Newbold C.J."/>
            <person name="Golyshin P.N."/>
            <person name="Simon M.A."/>
            <person name="Lopez G."/>
            <person name="Yakimov M.M."/>
            <person name="Ferrer M."/>
        </authorList>
    </citation>
    <scope>NUCLEOTIDE SEQUENCE</scope>
</reference>
<sequence>PKHGGANLKVMEQLECIKAGVENHRDEQEVKEFLRRIMRKQAGDGTGLIYGMGHAVYTVSDPRAVLLRERAESLAVEKGFEDDFNLLCLVEKLGPQVFAEEKGTKSICANVDLYSGLIYKMLGISKELYTPLFAISRIPGWCAHRVEEVVFANRIIRPAYKYLGVRQKYKTLEERK</sequence>
<evidence type="ECO:0000256" key="1">
    <source>
        <dbReference type="ARBA" id="ARBA00010566"/>
    </source>
</evidence>